<evidence type="ECO:0000313" key="1">
    <source>
        <dbReference type="EMBL" id="OHA17765.1"/>
    </source>
</evidence>
<accession>A0A1G2M1K6</accession>
<dbReference type="Proteomes" id="UP000178873">
    <property type="component" value="Unassembled WGS sequence"/>
</dbReference>
<proteinExistence type="predicted"/>
<gene>
    <name evidence="1" type="ORF">A2664_04110</name>
</gene>
<comment type="caution">
    <text evidence="1">The sequence shown here is derived from an EMBL/GenBank/DDBJ whole genome shotgun (WGS) entry which is preliminary data.</text>
</comment>
<dbReference type="EMBL" id="MHRF01000013">
    <property type="protein sequence ID" value="OHA17765.1"/>
    <property type="molecule type" value="Genomic_DNA"/>
</dbReference>
<dbReference type="AlphaFoldDB" id="A0A1G2M1K6"/>
<organism evidence="1 2">
    <name type="scientific">Candidatus Taylorbacteria bacterium RIFCSPHIGHO2_01_FULL_46_22b</name>
    <dbReference type="NCBI Taxonomy" id="1802301"/>
    <lineage>
        <taxon>Bacteria</taxon>
        <taxon>Candidatus Tayloriibacteriota</taxon>
    </lineage>
</organism>
<protein>
    <submittedName>
        <fullName evidence="1">Uncharacterized protein</fullName>
    </submittedName>
</protein>
<reference evidence="1 2" key="1">
    <citation type="journal article" date="2016" name="Nat. Commun.">
        <title>Thousands of microbial genomes shed light on interconnected biogeochemical processes in an aquifer system.</title>
        <authorList>
            <person name="Anantharaman K."/>
            <person name="Brown C.T."/>
            <person name="Hug L.A."/>
            <person name="Sharon I."/>
            <person name="Castelle C.J."/>
            <person name="Probst A.J."/>
            <person name="Thomas B.C."/>
            <person name="Singh A."/>
            <person name="Wilkins M.J."/>
            <person name="Karaoz U."/>
            <person name="Brodie E.L."/>
            <person name="Williams K.H."/>
            <person name="Hubbard S.S."/>
            <person name="Banfield J.F."/>
        </authorList>
    </citation>
    <scope>NUCLEOTIDE SEQUENCE [LARGE SCALE GENOMIC DNA]</scope>
</reference>
<name>A0A1G2M1K6_9BACT</name>
<sequence>MRCAEKDSKLTASIQVSHPLSADMGEPFRILHVKHAREEVSLHTGAVIPIGFFLRPVDSKNCSIGLRILHGSVTRFLLHKIKAGLRPH</sequence>
<dbReference type="STRING" id="1802301.A2664_04110"/>
<evidence type="ECO:0000313" key="2">
    <source>
        <dbReference type="Proteomes" id="UP000178873"/>
    </source>
</evidence>